<accession>A0A1G8LEY1</accession>
<dbReference type="OrthoDB" id="7853982at2"/>
<dbReference type="RefSeq" id="WP_089845856.1">
    <property type="nucleotide sequence ID" value="NZ_FNEJ01000006.1"/>
</dbReference>
<dbReference type="STRING" id="555512.SAMN04487993_1006112"/>
<dbReference type="EMBL" id="FNEJ01000006">
    <property type="protein sequence ID" value="SDI54027.1"/>
    <property type="molecule type" value="Genomic_DNA"/>
</dbReference>
<gene>
    <name evidence="1" type="ORF">SAMN04487993_1006112</name>
</gene>
<evidence type="ECO:0000313" key="2">
    <source>
        <dbReference type="Proteomes" id="UP000199093"/>
    </source>
</evidence>
<protein>
    <submittedName>
        <fullName evidence="1">Uncharacterized protein</fullName>
    </submittedName>
</protein>
<proteinExistence type="predicted"/>
<organism evidence="1 2">
    <name type="scientific">Salipiger marinus</name>
    <dbReference type="NCBI Taxonomy" id="555512"/>
    <lineage>
        <taxon>Bacteria</taxon>
        <taxon>Pseudomonadati</taxon>
        <taxon>Pseudomonadota</taxon>
        <taxon>Alphaproteobacteria</taxon>
        <taxon>Rhodobacterales</taxon>
        <taxon>Roseobacteraceae</taxon>
        <taxon>Salipiger</taxon>
    </lineage>
</organism>
<dbReference type="Proteomes" id="UP000199093">
    <property type="component" value="Unassembled WGS sequence"/>
</dbReference>
<dbReference type="AlphaFoldDB" id="A0A1G8LEY1"/>
<keyword evidence="2" id="KW-1185">Reference proteome</keyword>
<reference evidence="2" key="1">
    <citation type="submission" date="2016-10" db="EMBL/GenBank/DDBJ databases">
        <authorList>
            <person name="Varghese N."/>
            <person name="Submissions S."/>
        </authorList>
    </citation>
    <scope>NUCLEOTIDE SEQUENCE [LARGE SCALE GENOMIC DNA]</scope>
    <source>
        <strain evidence="2">DSM 26424</strain>
    </source>
</reference>
<evidence type="ECO:0000313" key="1">
    <source>
        <dbReference type="EMBL" id="SDI54027.1"/>
    </source>
</evidence>
<name>A0A1G8LEY1_9RHOB</name>
<sequence length="134" mass="14200">MALIAKIDPPLDVDADGVAQIHARPYGAADAMTGEEIFVWTSERSGGYGLAARGTVLEARIDSFANTAGDGTHKELVLAVRITHGAPLRPLDLDQVAPPADGDAARPIYAHALNKITSLEPDVAGFVRSHFEEE</sequence>